<evidence type="ECO:0000256" key="2">
    <source>
        <dbReference type="ARBA" id="ARBA00007656"/>
    </source>
</evidence>
<comment type="catalytic activity">
    <reaction evidence="1">
        <text>[protein]-peptidylproline (omega=180) = [protein]-peptidylproline (omega=0)</text>
        <dbReference type="Rhea" id="RHEA:16237"/>
        <dbReference type="Rhea" id="RHEA-COMP:10747"/>
        <dbReference type="Rhea" id="RHEA-COMP:10748"/>
        <dbReference type="ChEBI" id="CHEBI:83833"/>
        <dbReference type="ChEBI" id="CHEBI:83834"/>
        <dbReference type="EC" id="5.2.1.8"/>
    </reaction>
</comment>
<dbReference type="Proteomes" id="UP000295293">
    <property type="component" value="Unassembled WGS sequence"/>
</dbReference>
<dbReference type="InterPro" id="IPR050245">
    <property type="entry name" value="PrsA_foldase"/>
</dbReference>
<evidence type="ECO:0000256" key="4">
    <source>
        <dbReference type="ARBA" id="ARBA00023110"/>
    </source>
</evidence>
<dbReference type="EC" id="5.2.1.8" evidence="3"/>
<keyword evidence="6" id="KW-0732">Signal</keyword>
<protein>
    <recommendedName>
        <fullName evidence="3">peptidylprolyl isomerase</fullName>
        <ecNumber evidence="3">5.2.1.8</ecNumber>
    </recommendedName>
</protein>
<dbReference type="AlphaFoldDB" id="A0A4R6ZA13"/>
<dbReference type="Pfam" id="PF00639">
    <property type="entry name" value="Rotamase"/>
    <property type="match status" value="1"/>
</dbReference>
<name>A0A4R6ZA13_9GAMM</name>
<evidence type="ECO:0000256" key="6">
    <source>
        <dbReference type="SAM" id="SignalP"/>
    </source>
</evidence>
<sequence length="310" mass="34206">MQKSVLAVALLACAAAFATQAADTSAVVVSQGTAKITLDDVDAYVHRVPAKERAAFIAKPDRIEAMLRNMLLDKQLAAEARELGLEKDPIVQRQIQLAVDNALSRVRVEALGRGLKAPDFTEQSREDYLVNKDKYRDPEIHDVKHILIGTKSRTEAEAQALANETLEKLKKDPSSFDALVASLSDDESKSNNHGLMENAASQQFVRPFAEAAEKLTKPGELSGVVKTQFGFHILQLVNYKPAVQKTYEQVAESIRTRMTNEWTEAQVRGHLDALRNQAMQPNPEELAKLPERFGKVTLAPEQAVKPGEAK</sequence>
<comment type="caution">
    <text evidence="8">The sequence shown here is derived from an EMBL/GenBank/DDBJ whole genome shotgun (WGS) entry which is preliminary data.</text>
</comment>
<keyword evidence="4 5" id="KW-0697">Rotamase</keyword>
<dbReference type="OrthoDB" id="9812372at2"/>
<accession>A0A4R6ZA13</accession>
<evidence type="ECO:0000256" key="5">
    <source>
        <dbReference type="PROSITE-ProRule" id="PRU00278"/>
    </source>
</evidence>
<keyword evidence="5 8" id="KW-0413">Isomerase</keyword>
<reference evidence="8 9" key="1">
    <citation type="submission" date="2019-03" db="EMBL/GenBank/DDBJ databases">
        <title>Genomic Encyclopedia of Type Strains, Phase IV (KMG-IV): sequencing the most valuable type-strain genomes for metagenomic binning, comparative biology and taxonomic classification.</title>
        <authorList>
            <person name="Goeker M."/>
        </authorList>
    </citation>
    <scope>NUCLEOTIDE SEQUENCE [LARGE SCALE GENOMIC DNA]</scope>
    <source>
        <strain evidence="8 9">DSM 21667</strain>
    </source>
</reference>
<keyword evidence="9" id="KW-1185">Reference proteome</keyword>
<feature type="domain" description="PpiC" evidence="7">
    <location>
        <begin position="138"/>
        <end position="238"/>
    </location>
</feature>
<dbReference type="InterPro" id="IPR046357">
    <property type="entry name" value="PPIase_dom_sf"/>
</dbReference>
<dbReference type="EMBL" id="SNZH01000001">
    <property type="protein sequence ID" value="TDR48768.1"/>
    <property type="molecule type" value="Genomic_DNA"/>
</dbReference>
<feature type="chain" id="PRO_5020519241" description="peptidylprolyl isomerase" evidence="6">
    <location>
        <begin position="22"/>
        <end position="310"/>
    </location>
</feature>
<evidence type="ECO:0000256" key="3">
    <source>
        <dbReference type="ARBA" id="ARBA00013194"/>
    </source>
</evidence>
<dbReference type="InterPro" id="IPR000297">
    <property type="entry name" value="PPIase_PpiC"/>
</dbReference>
<organism evidence="8 9">
    <name type="scientific">Tahibacter aquaticus</name>
    <dbReference type="NCBI Taxonomy" id="520092"/>
    <lineage>
        <taxon>Bacteria</taxon>
        <taxon>Pseudomonadati</taxon>
        <taxon>Pseudomonadota</taxon>
        <taxon>Gammaproteobacteria</taxon>
        <taxon>Lysobacterales</taxon>
        <taxon>Rhodanobacteraceae</taxon>
        <taxon>Tahibacter</taxon>
    </lineage>
</organism>
<evidence type="ECO:0000259" key="7">
    <source>
        <dbReference type="PROSITE" id="PS50198"/>
    </source>
</evidence>
<feature type="signal peptide" evidence="6">
    <location>
        <begin position="1"/>
        <end position="21"/>
    </location>
</feature>
<dbReference type="RefSeq" id="WP_133816876.1">
    <property type="nucleotide sequence ID" value="NZ_SNZH01000001.1"/>
</dbReference>
<proteinExistence type="inferred from homology"/>
<evidence type="ECO:0000256" key="1">
    <source>
        <dbReference type="ARBA" id="ARBA00000971"/>
    </source>
</evidence>
<dbReference type="SUPFAM" id="SSF54534">
    <property type="entry name" value="FKBP-like"/>
    <property type="match status" value="1"/>
</dbReference>
<evidence type="ECO:0000313" key="8">
    <source>
        <dbReference type="EMBL" id="TDR48768.1"/>
    </source>
</evidence>
<dbReference type="Gene3D" id="3.10.50.40">
    <property type="match status" value="1"/>
</dbReference>
<dbReference type="PANTHER" id="PTHR47245:SF2">
    <property type="entry name" value="PEPTIDYL-PROLYL CIS-TRANS ISOMERASE HP_0175-RELATED"/>
    <property type="match status" value="1"/>
</dbReference>
<dbReference type="PANTHER" id="PTHR47245">
    <property type="entry name" value="PEPTIDYLPROLYL ISOMERASE"/>
    <property type="match status" value="1"/>
</dbReference>
<comment type="similarity">
    <text evidence="2">Belongs to the PpiC/parvulin rotamase family.</text>
</comment>
<dbReference type="GO" id="GO:0003755">
    <property type="term" value="F:peptidyl-prolyl cis-trans isomerase activity"/>
    <property type="evidence" value="ECO:0007669"/>
    <property type="project" value="UniProtKB-KW"/>
</dbReference>
<evidence type="ECO:0000313" key="9">
    <source>
        <dbReference type="Proteomes" id="UP000295293"/>
    </source>
</evidence>
<gene>
    <name evidence="8" type="ORF">DFR29_101392</name>
</gene>
<dbReference type="PROSITE" id="PS50198">
    <property type="entry name" value="PPIC_PPIASE_2"/>
    <property type="match status" value="1"/>
</dbReference>